<proteinExistence type="predicted"/>
<dbReference type="Proteomes" id="UP000593578">
    <property type="component" value="Unassembled WGS sequence"/>
</dbReference>
<organism evidence="1 2">
    <name type="scientific">Gossypium raimondii</name>
    <name type="common">Peruvian cotton</name>
    <name type="synonym">Gossypium klotzschianum subsp. raimondii</name>
    <dbReference type="NCBI Taxonomy" id="29730"/>
    <lineage>
        <taxon>Eukaryota</taxon>
        <taxon>Viridiplantae</taxon>
        <taxon>Streptophyta</taxon>
        <taxon>Embryophyta</taxon>
        <taxon>Tracheophyta</taxon>
        <taxon>Spermatophyta</taxon>
        <taxon>Magnoliopsida</taxon>
        <taxon>eudicotyledons</taxon>
        <taxon>Gunneridae</taxon>
        <taxon>Pentapetalae</taxon>
        <taxon>rosids</taxon>
        <taxon>malvids</taxon>
        <taxon>Malvales</taxon>
        <taxon>Malvaceae</taxon>
        <taxon>Malvoideae</taxon>
        <taxon>Gossypium</taxon>
    </lineage>
</organism>
<accession>A0A7J8PPD0</accession>
<evidence type="ECO:0000313" key="2">
    <source>
        <dbReference type="Proteomes" id="UP000593578"/>
    </source>
</evidence>
<evidence type="ECO:0008006" key="3">
    <source>
        <dbReference type="Google" id="ProtNLM"/>
    </source>
</evidence>
<dbReference type="EMBL" id="JABEZZ010000007">
    <property type="protein sequence ID" value="MBA0591149.1"/>
    <property type="molecule type" value="Genomic_DNA"/>
</dbReference>
<name>A0A7J8PPD0_GOSRA</name>
<gene>
    <name evidence="1" type="ORF">Gorai_019834</name>
</gene>
<protein>
    <recommendedName>
        <fullName evidence="3">F-box associated domain-containing protein</fullName>
    </recommendedName>
</protein>
<dbReference type="AlphaFoldDB" id="A0A7J8PPD0"/>
<evidence type="ECO:0000313" key="1">
    <source>
        <dbReference type="EMBL" id="MBA0591149.1"/>
    </source>
</evidence>
<sequence length="167" mass="19213">MGFFFPLDADSGSSKLVMKRVFNESFIERRKHQIQGQPALLVHSCNGLVLFESCTDSHEFYIRNPVTGELITMKKWSSRTTLLFEYTIFTLGSKESEWVGLGVLPYRVPNDSSPVILHNNTLETNHPVRILLCMMFPMDSEEFRTLPHPSYPCQTRGGVYGFMERTR</sequence>
<comment type="caution">
    <text evidence="1">The sequence shown here is derived from an EMBL/GenBank/DDBJ whole genome shotgun (WGS) entry which is preliminary data.</text>
</comment>
<reference evidence="1 2" key="1">
    <citation type="journal article" date="2019" name="Genome Biol. Evol.">
        <title>Insights into the evolution of the New World diploid cottons (Gossypium, subgenus Houzingenia) based on genome sequencing.</title>
        <authorList>
            <person name="Grover C.E."/>
            <person name="Arick M.A. 2nd"/>
            <person name="Thrash A."/>
            <person name="Conover J.L."/>
            <person name="Sanders W.S."/>
            <person name="Peterson D.G."/>
            <person name="Frelichowski J.E."/>
            <person name="Scheffler J.A."/>
            <person name="Scheffler B.E."/>
            <person name="Wendel J.F."/>
        </authorList>
    </citation>
    <scope>NUCLEOTIDE SEQUENCE [LARGE SCALE GENOMIC DNA]</scope>
    <source>
        <strain evidence="1">8</strain>
        <tissue evidence="1">Leaf</tissue>
    </source>
</reference>